<dbReference type="RefSeq" id="WP_110251915.1">
    <property type="nucleotide sequence ID" value="NZ_QJJR01000013.1"/>
</dbReference>
<keyword evidence="1" id="KW-0472">Membrane</keyword>
<evidence type="ECO:0000256" key="1">
    <source>
        <dbReference type="SAM" id="Phobius"/>
    </source>
</evidence>
<gene>
    <name evidence="2" type="ORF">DES38_1138</name>
</gene>
<keyword evidence="1" id="KW-0812">Transmembrane</keyword>
<accession>A0A2V3W1W4</accession>
<dbReference type="EMBL" id="QJJR01000013">
    <property type="protein sequence ID" value="PXW88277.1"/>
    <property type="molecule type" value="Genomic_DNA"/>
</dbReference>
<dbReference type="AlphaFoldDB" id="A0A2V3W1W4"/>
<organism evidence="2 3">
    <name type="scientific">Streptohalobacillus salinus</name>
    <dbReference type="NCBI Taxonomy" id="621096"/>
    <lineage>
        <taxon>Bacteria</taxon>
        <taxon>Bacillati</taxon>
        <taxon>Bacillota</taxon>
        <taxon>Bacilli</taxon>
        <taxon>Bacillales</taxon>
        <taxon>Bacillaceae</taxon>
        <taxon>Streptohalobacillus</taxon>
    </lineage>
</organism>
<comment type="caution">
    <text evidence="2">The sequence shown here is derived from an EMBL/GenBank/DDBJ whole genome shotgun (WGS) entry which is preliminary data.</text>
</comment>
<name>A0A2V3W1W4_9BACI</name>
<feature type="transmembrane region" description="Helical" evidence="1">
    <location>
        <begin position="7"/>
        <end position="27"/>
    </location>
</feature>
<sequence length="222" mass="26726">MFDWIELLSLLEVVLIIALLMGLWLIIELIHLRLVQRQALHLAERNHFDQQLTHALESFAAINQANQKRYSLRQYLADEEKVWNSELVLTNNAGECYLVIEKESTTYHVSEDALISFLLLLSQYQRLIKRNIVSRESILYLARFTLPFIQPDYYYLLEKHYGETLIGTVFDLNVRIMKRLLKFKYQPAYPLMDQLIHDYRRKRKDPRYQQLIQIEKRLQNRR</sequence>
<dbReference type="Proteomes" id="UP000247922">
    <property type="component" value="Unassembled WGS sequence"/>
</dbReference>
<evidence type="ECO:0000313" key="2">
    <source>
        <dbReference type="EMBL" id="PXW88277.1"/>
    </source>
</evidence>
<protein>
    <submittedName>
        <fullName evidence="2">Uncharacterized protein</fullName>
    </submittedName>
</protein>
<evidence type="ECO:0000313" key="3">
    <source>
        <dbReference type="Proteomes" id="UP000247922"/>
    </source>
</evidence>
<keyword evidence="3" id="KW-1185">Reference proteome</keyword>
<reference evidence="2 3" key="1">
    <citation type="submission" date="2018-05" db="EMBL/GenBank/DDBJ databases">
        <title>Genomic Encyclopedia of Type Strains, Phase IV (KMG-IV): sequencing the most valuable type-strain genomes for metagenomic binning, comparative biology and taxonomic classification.</title>
        <authorList>
            <person name="Goeker M."/>
        </authorList>
    </citation>
    <scope>NUCLEOTIDE SEQUENCE [LARGE SCALE GENOMIC DNA]</scope>
    <source>
        <strain evidence="2 3">DSM 22440</strain>
    </source>
</reference>
<keyword evidence="1" id="KW-1133">Transmembrane helix</keyword>
<proteinExistence type="predicted"/>